<evidence type="ECO:0000256" key="2">
    <source>
        <dbReference type="ARBA" id="ARBA00023125"/>
    </source>
</evidence>
<dbReference type="PANTHER" id="PTHR46796">
    <property type="entry name" value="HTH-TYPE TRANSCRIPTIONAL ACTIVATOR RHAS-RELATED"/>
    <property type="match status" value="1"/>
</dbReference>
<dbReference type="RefSeq" id="WP_173945026.1">
    <property type="nucleotide sequence ID" value="NZ_CP102846.1"/>
</dbReference>
<dbReference type="Pfam" id="PF12833">
    <property type="entry name" value="HTH_18"/>
    <property type="match status" value="1"/>
</dbReference>
<dbReference type="PRINTS" id="PR00032">
    <property type="entry name" value="HTHARAC"/>
</dbReference>
<keyword evidence="6" id="KW-1185">Reference proteome</keyword>
<dbReference type="InterPro" id="IPR020449">
    <property type="entry name" value="Tscrpt_reg_AraC-type_HTH"/>
</dbReference>
<dbReference type="Proteomes" id="UP001017257">
    <property type="component" value="Plasmid pR24_1"/>
</dbReference>
<dbReference type="PROSITE" id="PS01124">
    <property type="entry name" value="HTH_ARAC_FAMILY_2"/>
    <property type="match status" value="1"/>
</dbReference>
<accession>A0ABY5RY89</accession>
<dbReference type="SMART" id="SM00342">
    <property type="entry name" value="HTH_ARAC"/>
    <property type="match status" value="1"/>
</dbReference>
<evidence type="ECO:0000313" key="6">
    <source>
        <dbReference type="Proteomes" id="UP001017257"/>
    </source>
</evidence>
<dbReference type="SUPFAM" id="SSF46689">
    <property type="entry name" value="Homeodomain-like"/>
    <property type="match status" value="1"/>
</dbReference>
<evidence type="ECO:0000313" key="5">
    <source>
        <dbReference type="EMBL" id="UVF22245.1"/>
    </source>
</evidence>
<dbReference type="Gene3D" id="1.10.10.60">
    <property type="entry name" value="Homeodomain-like"/>
    <property type="match status" value="1"/>
</dbReference>
<evidence type="ECO:0000256" key="3">
    <source>
        <dbReference type="ARBA" id="ARBA00023163"/>
    </source>
</evidence>
<keyword evidence="3" id="KW-0804">Transcription</keyword>
<dbReference type="InterPro" id="IPR018060">
    <property type="entry name" value="HTH_AraC"/>
</dbReference>
<keyword evidence="1" id="KW-0805">Transcription regulation</keyword>
<dbReference type="PANTHER" id="PTHR46796:SF6">
    <property type="entry name" value="ARAC SUBFAMILY"/>
    <property type="match status" value="1"/>
</dbReference>
<name>A0ABY5RY89_9HYPH</name>
<dbReference type="InterPro" id="IPR009057">
    <property type="entry name" value="Homeodomain-like_sf"/>
</dbReference>
<keyword evidence="5" id="KW-0614">Plasmid</keyword>
<dbReference type="Pfam" id="PF14525">
    <property type="entry name" value="AraC_binding_2"/>
    <property type="match status" value="1"/>
</dbReference>
<sequence>MPILPSFSFEGSLVSAPEEAYWIWRNIVSPLFDVAVADTQAVASFQVKIDSYHFGPLLLGSVAASGQEFRRSPVTIARSGVDHYLVQLYPVGGYAGDAEGRTVHVHPGDLSILDLSRTMHTRAETFQNLSLVVPRSVLEPLVRNPDGLHGLVLSGQSSLGHLLATYLSTVYQAAGSLSSEDGARISNATASLVAACFGPAADAHETTTIAKRAALILTIKRYIDNNLADPLLTVDSIGREFRLSRATLGRMFEPLGGLAAFIRARRMLRCFSEITSSAHAHRSIADIAYSWGFNNETAFSRTFRGMFDMSPREARAEGASAHRTIKHLRPGSNGSGQPILAEWIQYLRV</sequence>
<reference evidence="5" key="1">
    <citation type="submission" date="2022-08" db="EMBL/GenBank/DDBJ databases">
        <title>Microvirga terrae sp. nov., isolated from soil.</title>
        <authorList>
            <person name="Kim K.H."/>
            <person name="Seo Y.L."/>
            <person name="Kim J.M."/>
            <person name="Lee J.K."/>
            <person name="Han D.M."/>
            <person name="Jeon C.O."/>
        </authorList>
    </citation>
    <scope>NUCLEOTIDE SEQUENCE</scope>
    <source>
        <strain evidence="5">R24</strain>
        <plasmid evidence="5">pR24_1</plasmid>
    </source>
</reference>
<proteinExistence type="predicted"/>
<dbReference type="EMBL" id="CP102846">
    <property type="protein sequence ID" value="UVF22245.1"/>
    <property type="molecule type" value="Genomic_DNA"/>
</dbReference>
<evidence type="ECO:0000259" key="4">
    <source>
        <dbReference type="PROSITE" id="PS01124"/>
    </source>
</evidence>
<gene>
    <name evidence="5" type="ORF">HPT29_026545</name>
</gene>
<dbReference type="InterPro" id="IPR035418">
    <property type="entry name" value="AraC-bd_2"/>
</dbReference>
<organism evidence="5 6">
    <name type="scientific">Microvirga terrae</name>
    <dbReference type="NCBI Taxonomy" id="2740529"/>
    <lineage>
        <taxon>Bacteria</taxon>
        <taxon>Pseudomonadati</taxon>
        <taxon>Pseudomonadota</taxon>
        <taxon>Alphaproteobacteria</taxon>
        <taxon>Hyphomicrobiales</taxon>
        <taxon>Methylobacteriaceae</taxon>
        <taxon>Microvirga</taxon>
    </lineage>
</organism>
<evidence type="ECO:0000256" key="1">
    <source>
        <dbReference type="ARBA" id="ARBA00023015"/>
    </source>
</evidence>
<feature type="domain" description="HTH araC/xylS-type" evidence="4">
    <location>
        <begin position="217"/>
        <end position="317"/>
    </location>
</feature>
<keyword evidence="2" id="KW-0238">DNA-binding</keyword>
<dbReference type="InterPro" id="IPR050204">
    <property type="entry name" value="AraC_XylS_family_regulators"/>
</dbReference>
<protein>
    <submittedName>
        <fullName evidence="5">Helix-turn-helix domain-containing protein</fullName>
    </submittedName>
</protein>
<geneLocation type="plasmid" evidence="5 6">
    <name>pR24_1</name>
</geneLocation>